<proteinExistence type="predicted"/>
<accession>A0A8C4I6K6</accession>
<keyword evidence="2" id="KW-0812">Transmembrane</keyword>
<evidence type="ECO:0000256" key="1">
    <source>
        <dbReference type="SAM" id="MobiDB-lite"/>
    </source>
</evidence>
<evidence type="ECO:0000313" key="5">
    <source>
        <dbReference type="Proteomes" id="UP000694389"/>
    </source>
</evidence>
<feature type="chain" id="PRO_5035853288" evidence="3">
    <location>
        <begin position="20"/>
        <end position="272"/>
    </location>
</feature>
<protein>
    <submittedName>
        <fullName evidence="4">Uncharacterized protein</fullName>
    </submittedName>
</protein>
<dbReference type="AlphaFoldDB" id="A0A8C4I6K6"/>
<feature type="compositionally biased region" description="Polar residues" evidence="1">
    <location>
        <begin position="90"/>
        <end position="117"/>
    </location>
</feature>
<feature type="compositionally biased region" description="Low complexity" evidence="1">
    <location>
        <begin position="118"/>
        <end position="134"/>
    </location>
</feature>
<keyword evidence="2" id="KW-0472">Membrane</keyword>
<evidence type="ECO:0000313" key="4">
    <source>
        <dbReference type="Ensembl" id="ENSDLAP00005053101.2"/>
    </source>
</evidence>
<name>A0A8C4I6K6_DICLA</name>
<keyword evidence="5" id="KW-1185">Reference proteome</keyword>
<dbReference type="Proteomes" id="UP000694389">
    <property type="component" value="Unassembled WGS sequence"/>
</dbReference>
<organism evidence="4 5">
    <name type="scientific">Dicentrarchus labrax</name>
    <name type="common">European seabass</name>
    <name type="synonym">Morone labrax</name>
    <dbReference type="NCBI Taxonomy" id="13489"/>
    <lineage>
        <taxon>Eukaryota</taxon>
        <taxon>Metazoa</taxon>
        <taxon>Chordata</taxon>
        <taxon>Craniata</taxon>
        <taxon>Vertebrata</taxon>
        <taxon>Euteleostomi</taxon>
        <taxon>Actinopterygii</taxon>
        <taxon>Neopterygii</taxon>
        <taxon>Teleostei</taxon>
        <taxon>Neoteleostei</taxon>
        <taxon>Acanthomorphata</taxon>
        <taxon>Eupercaria</taxon>
        <taxon>Moronidae</taxon>
        <taxon>Dicentrarchus</taxon>
    </lineage>
</organism>
<feature type="signal peptide" evidence="3">
    <location>
        <begin position="1"/>
        <end position="19"/>
    </location>
</feature>
<evidence type="ECO:0000256" key="2">
    <source>
        <dbReference type="SAM" id="Phobius"/>
    </source>
</evidence>
<sequence length="272" mass="29379">MDTFATLACCLLALSFAVAQTENGSLTTITPTISTPDVNLTHTTTMASNSTVPVTVTSNSTDDTTPFTNKTHNNETFTKTTAATTESTSHLQTSQPTTIMTPLTNSTSLTKTTPGNHTPTFTAPTTPAMQTTEANTSTPDTTVITTANLSHTVYTTSDSPDRSTQGKHRDSCLRLNMSEKNMTILFSVVLGVFAMAVVVFMFHQCKQKIQYLHQPLNNTDDTDAFVAGDDTLVISGGLYDGHPIYDNVPTPSADQSQFRLDPTRISHSFHRS</sequence>
<feature type="region of interest" description="Disordered" evidence="1">
    <location>
        <begin position="80"/>
        <end position="139"/>
    </location>
</feature>
<reference evidence="4" key="1">
    <citation type="submission" date="2025-08" db="UniProtKB">
        <authorList>
            <consortium name="Ensembl"/>
        </authorList>
    </citation>
    <scope>IDENTIFICATION</scope>
</reference>
<dbReference type="Ensembl" id="ENSDLAT00005056479.2">
    <property type="protein sequence ID" value="ENSDLAP00005053101.2"/>
    <property type="gene ID" value="ENSDLAG00005022900.2"/>
</dbReference>
<dbReference type="GeneTree" id="ENSGT00970000193581"/>
<keyword evidence="3" id="KW-0732">Signal</keyword>
<feature type="compositionally biased region" description="Low complexity" evidence="1">
    <location>
        <begin position="80"/>
        <end position="89"/>
    </location>
</feature>
<reference evidence="4" key="2">
    <citation type="submission" date="2025-09" db="UniProtKB">
        <authorList>
            <consortium name="Ensembl"/>
        </authorList>
    </citation>
    <scope>IDENTIFICATION</scope>
</reference>
<feature type="transmembrane region" description="Helical" evidence="2">
    <location>
        <begin position="182"/>
        <end position="202"/>
    </location>
</feature>
<evidence type="ECO:0000256" key="3">
    <source>
        <dbReference type="SAM" id="SignalP"/>
    </source>
</evidence>
<keyword evidence="2" id="KW-1133">Transmembrane helix</keyword>